<comment type="caution">
    <text evidence="1">The sequence shown here is derived from an EMBL/GenBank/DDBJ whole genome shotgun (WGS) entry which is preliminary data.</text>
</comment>
<dbReference type="EMBL" id="VSSQ01135802">
    <property type="protein sequence ID" value="MPN60479.1"/>
    <property type="molecule type" value="Genomic_DNA"/>
</dbReference>
<name>A0A645JCK5_9ZZZZ</name>
<sequence>MVIGNRDGVAVVAQEKIESVLLAAEAIAIKEEGIVAELRKGRTTIDIYQFPKLISKQEG</sequence>
<protein>
    <submittedName>
        <fullName evidence="1">Uncharacterized protein</fullName>
    </submittedName>
</protein>
<dbReference type="AlphaFoldDB" id="A0A645JCK5"/>
<organism evidence="1">
    <name type="scientific">bioreactor metagenome</name>
    <dbReference type="NCBI Taxonomy" id="1076179"/>
    <lineage>
        <taxon>unclassified sequences</taxon>
        <taxon>metagenomes</taxon>
        <taxon>ecological metagenomes</taxon>
    </lineage>
</organism>
<accession>A0A645JCK5</accession>
<evidence type="ECO:0000313" key="1">
    <source>
        <dbReference type="EMBL" id="MPN60479.1"/>
    </source>
</evidence>
<proteinExistence type="predicted"/>
<dbReference type="Gene3D" id="3.50.30.40">
    <property type="entry name" value="Ribonuclease E inhibitor RraA/RraA-like"/>
    <property type="match status" value="1"/>
</dbReference>
<reference evidence="1" key="1">
    <citation type="submission" date="2019-08" db="EMBL/GenBank/DDBJ databases">
        <authorList>
            <person name="Kucharzyk K."/>
            <person name="Murdoch R.W."/>
            <person name="Higgins S."/>
            <person name="Loffler F."/>
        </authorList>
    </citation>
    <scope>NUCLEOTIDE SEQUENCE</scope>
</reference>
<gene>
    <name evidence="1" type="ORF">SDC9_208207</name>
</gene>